<dbReference type="RefSeq" id="WP_093796414.1">
    <property type="nucleotide sequence ID" value="NZ_CP155571.1"/>
</dbReference>
<accession>A0ABZ3J5J3</accession>
<evidence type="ECO:0000313" key="2">
    <source>
        <dbReference type="Proteomes" id="UP000216052"/>
    </source>
</evidence>
<keyword evidence="2" id="KW-1185">Reference proteome</keyword>
<reference evidence="1" key="1">
    <citation type="submission" date="2024-05" db="EMBL/GenBank/DDBJ databases">
        <title>Isolation and characterization of Sporomusa carbonis sp. nov., a carboxydotrophic hydrogenogen in the genus of Sporomusa isolated from a charcoal burning pile.</title>
        <authorList>
            <person name="Boeer T."/>
            <person name="Rosenbaum F."/>
            <person name="Eysell L."/>
            <person name="Mueller V."/>
            <person name="Daniel R."/>
            <person name="Poehlein A."/>
        </authorList>
    </citation>
    <scope>NUCLEOTIDE SEQUENCE [LARGE SCALE GENOMIC DNA]</scope>
    <source>
        <strain evidence="1">DSM 3132</strain>
    </source>
</reference>
<protein>
    <submittedName>
        <fullName evidence="1">Uncharacterized protein</fullName>
    </submittedName>
</protein>
<dbReference type="Proteomes" id="UP000216052">
    <property type="component" value="Chromosome"/>
</dbReference>
<name>A0ABZ3J5J3_SPOA4</name>
<sequence length="175" mass="18921">MIDDYYYVSAYADLGPFFPRYHRVFAERRYNIAIPGYGHLRYKGGTPVTFSETGDVLAGTVAGQATVRLVAGKYGFLTFKENTVLAFYAFGAVRSGVLDAAASLRPVGWKTNQPAGDAAGFVKFSAKQAIEFNETGEVTAGTLKETLKWRSTTGESVEFPADTAVRFSEAGATAE</sequence>
<evidence type="ECO:0000313" key="1">
    <source>
        <dbReference type="EMBL" id="XFO73319.1"/>
    </source>
</evidence>
<organism evidence="1 2">
    <name type="scientific">Sporomusa acidovorans (strain ATCC 49682 / DSM 3132 / Mol)</name>
    <dbReference type="NCBI Taxonomy" id="1123286"/>
    <lineage>
        <taxon>Bacteria</taxon>
        <taxon>Bacillati</taxon>
        <taxon>Bacillota</taxon>
        <taxon>Negativicutes</taxon>
        <taxon>Selenomonadales</taxon>
        <taxon>Sporomusaceae</taxon>
        <taxon>Sporomusa</taxon>
    </lineage>
</organism>
<proteinExistence type="predicted"/>
<dbReference type="EMBL" id="CP155571">
    <property type="protein sequence ID" value="XFO73319.1"/>
    <property type="molecule type" value="Genomic_DNA"/>
</dbReference>
<gene>
    <name evidence="1" type="ORF">SPACI_034050</name>
</gene>